<dbReference type="Proteomes" id="UP000247591">
    <property type="component" value="Unassembled WGS sequence"/>
</dbReference>
<dbReference type="PANTHER" id="PTHR30472:SF1">
    <property type="entry name" value="FE(3+) DICITRATE TRANSPORT SYSTEM PERMEASE PROTEIN FECC-RELATED"/>
    <property type="match status" value="1"/>
</dbReference>
<feature type="transmembrane region" description="Helical" evidence="8">
    <location>
        <begin position="338"/>
        <end position="361"/>
    </location>
</feature>
<keyword evidence="3" id="KW-0813">Transport</keyword>
<keyword evidence="6 8" id="KW-1133">Transmembrane helix</keyword>
<keyword evidence="7 8" id="KW-0472">Membrane</keyword>
<dbReference type="FunFam" id="1.10.3470.10:FF:000001">
    <property type="entry name" value="Vitamin B12 ABC transporter permease BtuC"/>
    <property type="match status" value="1"/>
</dbReference>
<comment type="subcellular location">
    <subcellularLocation>
        <location evidence="1">Cell membrane</location>
        <topology evidence="1">Multi-pass membrane protein</topology>
    </subcellularLocation>
</comment>
<evidence type="ECO:0000313" key="10">
    <source>
        <dbReference type="Proteomes" id="UP000247591"/>
    </source>
</evidence>
<dbReference type="Gene3D" id="1.10.3470.10">
    <property type="entry name" value="ABC transporter involved in vitamin B12 uptake, BtuC"/>
    <property type="match status" value="1"/>
</dbReference>
<evidence type="ECO:0000256" key="6">
    <source>
        <dbReference type="ARBA" id="ARBA00022989"/>
    </source>
</evidence>
<evidence type="ECO:0000256" key="4">
    <source>
        <dbReference type="ARBA" id="ARBA00022475"/>
    </source>
</evidence>
<dbReference type="CDD" id="cd06550">
    <property type="entry name" value="TM_ABC_iron-siderophores_like"/>
    <property type="match status" value="1"/>
</dbReference>
<feature type="transmembrane region" description="Helical" evidence="8">
    <location>
        <begin position="150"/>
        <end position="171"/>
    </location>
</feature>
<feature type="transmembrane region" description="Helical" evidence="8">
    <location>
        <begin position="296"/>
        <end position="318"/>
    </location>
</feature>
<evidence type="ECO:0000256" key="2">
    <source>
        <dbReference type="ARBA" id="ARBA00007935"/>
    </source>
</evidence>
<dbReference type="AlphaFoldDB" id="A0A318REM0"/>
<dbReference type="EMBL" id="QJSP01000025">
    <property type="protein sequence ID" value="PYE12088.1"/>
    <property type="molecule type" value="Genomic_DNA"/>
</dbReference>
<organism evidence="9 10">
    <name type="scientific">Williamsia limnetica</name>
    <dbReference type="NCBI Taxonomy" id="882452"/>
    <lineage>
        <taxon>Bacteria</taxon>
        <taxon>Bacillati</taxon>
        <taxon>Actinomycetota</taxon>
        <taxon>Actinomycetes</taxon>
        <taxon>Mycobacteriales</taxon>
        <taxon>Nocardiaceae</taxon>
        <taxon>Williamsia</taxon>
    </lineage>
</organism>
<feature type="transmembrane region" description="Helical" evidence="8">
    <location>
        <begin position="249"/>
        <end position="275"/>
    </location>
</feature>
<dbReference type="SUPFAM" id="SSF81345">
    <property type="entry name" value="ABC transporter involved in vitamin B12 uptake, BtuC"/>
    <property type="match status" value="1"/>
</dbReference>
<sequence length="392" mass="40211">MGDEADIALTKVSYTYYRSAEDGQRAPGSAVSVSAARRTRVSLVKGSGAAAAEPTSQGLARTNARRTLGWCAGVAILALVCLLSIAIGAKDIPFGTVWDALWSYDNSGDHIIIRDLRIPRTVLGLLVGMALGVGGALIQAMTRNPLADPGILGVNAGAAFAVALAVGVLGFTGIWAYIWFAFAGAVVVTVVVYALGSVGRGGATPIRLTLAGVAIGAVLSGVTTGLILLDPQAFDQMRFWNAGSIAGRGLDVSAAVTPFIVVGLVLAFVIARPLNAVAMGDDLARSLGANVTRTRVIGVIAVTLLCGAATAAAGPIGFVGLMVPHIARWIVGPDQRWILAYTLVGAPILVLLSDVIGRVIIRPGEMQVGIVTAFVGAPVLIFLVRRGKASGL</sequence>
<protein>
    <submittedName>
        <fullName evidence="9">Iron complex transport system permease protein</fullName>
    </submittedName>
</protein>
<evidence type="ECO:0000256" key="8">
    <source>
        <dbReference type="SAM" id="Phobius"/>
    </source>
</evidence>
<evidence type="ECO:0000256" key="1">
    <source>
        <dbReference type="ARBA" id="ARBA00004651"/>
    </source>
</evidence>
<reference evidence="9 10" key="1">
    <citation type="submission" date="2018-06" db="EMBL/GenBank/DDBJ databases">
        <title>Genomic Encyclopedia of Type Strains, Phase IV (KMG-IV): sequencing the most valuable type-strain genomes for metagenomic binning, comparative biology and taxonomic classification.</title>
        <authorList>
            <person name="Goeker M."/>
        </authorList>
    </citation>
    <scope>NUCLEOTIDE SEQUENCE [LARGE SCALE GENOMIC DNA]</scope>
    <source>
        <strain evidence="9 10">DSM 45521</strain>
    </source>
</reference>
<comment type="caution">
    <text evidence="9">The sequence shown here is derived from an EMBL/GenBank/DDBJ whole genome shotgun (WGS) entry which is preliminary data.</text>
</comment>
<dbReference type="InterPro" id="IPR000522">
    <property type="entry name" value="ABC_transptr_permease_BtuC"/>
</dbReference>
<dbReference type="GO" id="GO:0005886">
    <property type="term" value="C:plasma membrane"/>
    <property type="evidence" value="ECO:0007669"/>
    <property type="project" value="UniProtKB-SubCell"/>
</dbReference>
<name>A0A318REM0_WILLI</name>
<feature type="transmembrane region" description="Helical" evidence="8">
    <location>
        <begin position="208"/>
        <end position="229"/>
    </location>
</feature>
<evidence type="ECO:0000256" key="5">
    <source>
        <dbReference type="ARBA" id="ARBA00022692"/>
    </source>
</evidence>
<proteinExistence type="inferred from homology"/>
<accession>A0A318REM0</accession>
<evidence type="ECO:0000313" key="9">
    <source>
        <dbReference type="EMBL" id="PYE12088.1"/>
    </source>
</evidence>
<comment type="similarity">
    <text evidence="2">Belongs to the binding-protein-dependent transport system permease family. FecCD subfamily.</text>
</comment>
<evidence type="ECO:0000256" key="7">
    <source>
        <dbReference type="ARBA" id="ARBA00023136"/>
    </source>
</evidence>
<feature type="transmembrane region" description="Helical" evidence="8">
    <location>
        <begin position="118"/>
        <end position="138"/>
    </location>
</feature>
<dbReference type="Pfam" id="PF01032">
    <property type="entry name" value="FecCD"/>
    <property type="match status" value="1"/>
</dbReference>
<keyword evidence="4" id="KW-1003">Cell membrane</keyword>
<dbReference type="InterPro" id="IPR037294">
    <property type="entry name" value="ABC_BtuC-like"/>
</dbReference>
<feature type="transmembrane region" description="Helical" evidence="8">
    <location>
        <begin position="67"/>
        <end position="89"/>
    </location>
</feature>
<dbReference type="GO" id="GO:0033214">
    <property type="term" value="P:siderophore-iron import into cell"/>
    <property type="evidence" value="ECO:0007669"/>
    <property type="project" value="TreeGrafter"/>
</dbReference>
<keyword evidence="5 8" id="KW-0812">Transmembrane</keyword>
<gene>
    <name evidence="9" type="ORF">DFR67_1259</name>
</gene>
<feature type="transmembrane region" description="Helical" evidence="8">
    <location>
        <begin position="177"/>
        <end position="196"/>
    </location>
</feature>
<feature type="transmembrane region" description="Helical" evidence="8">
    <location>
        <begin position="368"/>
        <end position="385"/>
    </location>
</feature>
<keyword evidence="10" id="KW-1185">Reference proteome</keyword>
<dbReference type="PANTHER" id="PTHR30472">
    <property type="entry name" value="FERRIC ENTEROBACTIN TRANSPORT SYSTEM PERMEASE PROTEIN"/>
    <property type="match status" value="1"/>
</dbReference>
<dbReference type="GO" id="GO:0022857">
    <property type="term" value="F:transmembrane transporter activity"/>
    <property type="evidence" value="ECO:0007669"/>
    <property type="project" value="InterPro"/>
</dbReference>
<evidence type="ECO:0000256" key="3">
    <source>
        <dbReference type="ARBA" id="ARBA00022448"/>
    </source>
</evidence>